<reference evidence="2 3" key="1">
    <citation type="journal article" date="2019" name="Int. J. Syst. Evol. Microbiol.">
        <title>The Global Catalogue of Microorganisms (GCM) 10K type strain sequencing project: providing services to taxonomists for standard genome sequencing and annotation.</title>
        <authorList>
            <consortium name="The Broad Institute Genomics Platform"/>
            <consortium name="The Broad Institute Genome Sequencing Center for Infectious Disease"/>
            <person name="Wu L."/>
            <person name="Ma J."/>
        </authorList>
    </citation>
    <scope>NUCLEOTIDE SEQUENCE [LARGE SCALE GENOMIC DNA]</scope>
    <source>
        <strain evidence="2 3">JCM 15503</strain>
    </source>
</reference>
<sequence length="72" mass="7440">MSNTITTKHPDKPPTPRTDGKAQAPQQGPETESDAGEEDPGAALDMPSTREAMAPDAPRQDKGGDALGGGRK</sequence>
<evidence type="ECO:0000256" key="1">
    <source>
        <dbReference type="SAM" id="MobiDB-lite"/>
    </source>
</evidence>
<feature type="compositionally biased region" description="Basic and acidic residues" evidence="1">
    <location>
        <begin position="8"/>
        <end position="20"/>
    </location>
</feature>
<organism evidence="2 3">
    <name type="scientific">Ideonella azotifigens</name>
    <dbReference type="NCBI Taxonomy" id="513160"/>
    <lineage>
        <taxon>Bacteria</taxon>
        <taxon>Pseudomonadati</taxon>
        <taxon>Pseudomonadota</taxon>
        <taxon>Betaproteobacteria</taxon>
        <taxon>Burkholderiales</taxon>
        <taxon>Sphaerotilaceae</taxon>
        <taxon>Ideonella</taxon>
    </lineage>
</organism>
<name>A0ABN1JZ26_9BURK</name>
<dbReference type="EMBL" id="BAAAEW010000011">
    <property type="protein sequence ID" value="GAA0749895.1"/>
    <property type="molecule type" value="Genomic_DNA"/>
</dbReference>
<comment type="caution">
    <text evidence="2">The sequence shown here is derived from an EMBL/GenBank/DDBJ whole genome shotgun (WGS) entry which is preliminary data.</text>
</comment>
<evidence type="ECO:0000313" key="2">
    <source>
        <dbReference type="EMBL" id="GAA0749895.1"/>
    </source>
</evidence>
<evidence type="ECO:0000313" key="3">
    <source>
        <dbReference type="Proteomes" id="UP001500279"/>
    </source>
</evidence>
<keyword evidence="3" id="KW-1185">Reference proteome</keyword>
<feature type="compositionally biased region" description="Acidic residues" evidence="1">
    <location>
        <begin position="31"/>
        <end position="40"/>
    </location>
</feature>
<gene>
    <name evidence="2" type="ORF">GCM10009107_20970</name>
</gene>
<evidence type="ECO:0008006" key="4">
    <source>
        <dbReference type="Google" id="ProtNLM"/>
    </source>
</evidence>
<accession>A0ABN1JZ26</accession>
<dbReference type="Proteomes" id="UP001500279">
    <property type="component" value="Unassembled WGS sequence"/>
</dbReference>
<protein>
    <recommendedName>
        <fullName evidence="4">MatE family transporter</fullName>
    </recommendedName>
</protein>
<feature type="region of interest" description="Disordered" evidence="1">
    <location>
        <begin position="1"/>
        <end position="72"/>
    </location>
</feature>
<dbReference type="RefSeq" id="WP_231012109.1">
    <property type="nucleotide sequence ID" value="NZ_BAAAEW010000011.1"/>
</dbReference>
<proteinExistence type="predicted"/>